<gene>
    <name evidence="4" type="ORF">GCM10009097_07050</name>
</gene>
<organism evidence="4 5">
    <name type="scientific">Pigmentiphaga daeguensis</name>
    <dbReference type="NCBI Taxonomy" id="414049"/>
    <lineage>
        <taxon>Bacteria</taxon>
        <taxon>Pseudomonadati</taxon>
        <taxon>Pseudomonadota</taxon>
        <taxon>Betaproteobacteria</taxon>
        <taxon>Burkholderiales</taxon>
        <taxon>Alcaligenaceae</taxon>
        <taxon>Pigmentiphaga</taxon>
    </lineage>
</organism>
<evidence type="ECO:0000259" key="3">
    <source>
        <dbReference type="Pfam" id="PF09718"/>
    </source>
</evidence>
<keyword evidence="5" id="KW-1185">Reference proteome</keyword>
<proteinExistence type="predicted"/>
<evidence type="ECO:0000313" key="4">
    <source>
        <dbReference type="EMBL" id="GAA0493757.1"/>
    </source>
</evidence>
<feature type="coiled-coil region" evidence="1">
    <location>
        <begin position="634"/>
        <end position="703"/>
    </location>
</feature>
<accession>A0ABN1BAQ4</accession>
<feature type="domain" description="Bacteriophage tail tape measure N-terminal" evidence="2">
    <location>
        <begin position="126"/>
        <end position="326"/>
    </location>
</feature>
<feature type="coiled-coil region" evidence="1">
    <location>
        <begin position="571"/>
        <end position="598"/>
    </location>
</feature>
<evidence type="ECO:0000256" key="1">
    <source>
        <dbReference type="SAM" id="Coils"/>
    </source>
</evidence>
<dbReference type="Pfam" id="PF06791">
    <property type="entry name" value="TMP_2"/>
    <property type="match status" value="1"/>
</dbReference>
<dbReference type="Pfam" id="PF09718">
    <property type="entry name" value="Tape_meas_lam_C"/>
    <property type="match status" value="1"/>
</dbReference>
<name>A0ABN1BAQ4_9BURK</name>
<protein>
    <submittedName>
        <fullName evidence="4">Phage tail tape measure protein</fullName>
    </submittedName>
</protein>
<dbReference type="InterPro" id="IPR009628">
    <property type="entry name" value="Phage_tape_measure_N"/>
</dbReference>
<evidence type="ECO:0000313" key="5">
    <source>
        <dbReference type="Proteomes" id="UP001501706"/>
    </source>
</evidence>
<dbReference type="NCBIfam" id="TIGR01541">
    <property type="entry name" value="tape_meas_lam_C"/>
    <property type="match status" value="1"/>
</dbReference>
<dbReference type="RefSeq" id="WP_343927166.1">
    <property type="nucleotide sequence ID" value="NZ_BAAAEN010000002.1"/>
</dbReference>
<comment type="caution">
    <text evidence="4">The sequence shown here is derived from an EMBL/GenBank/DDBJ whole genome shotgun (WGS) entry which is preliminary data.</text>
</comment>
<reference evidence="4 5" key="1">
    <citation type="journal article" date="2019" name="Int. J. Syst. Evol. Microbiol.">
        <title>The Global Catalogue of Microorganisms (GCM) 10K type strain sequencing project: providing services to taxonomists for standard genome sequencing and annotation.</title>
        <authorList>
            <consortium name="The Broad Institute Genomics Platform"/>
            <consortium name="The Broad Institute Genome Sequencing Center for Infectious Disease"/>
            <person name="Wu L."/>
            <person name="Ma J."/>
        </authorList>
    </citation>
    <scope>NUCLEOTIDE SEQUENCE [LARGE SCALE GENOMIC DNA]</scope>
    <source>
        <strain evidence="4 5">JCM 14330</strain>
    </source>
</reference>
<dbReference type="EMBL" id="BAAAEN010000002">
    <property type="protein sequence ID" value="GAA0493757.1"/>
    <property type="molecule type" value="Genomic_DNA"/>
</dbReference>
<dbReference type="Proteomes" id="UP001501706">
    <property type="component" value="Unassembled WGS sequence"/>
</dbReference>
<keyword evidence="1" id="KW-0175">Coiled coil</keyword>
<evidence type="ECO:0000259" key="2">
    <source>
        <dbReference type="Pfam" id="PF06791"/>
    </source>
</evidence>
<feature type="domain" description="Bacteriophage tail tape measure C-terminal" evidence="3">
    <location>
        <begin position="745"/>
        <end position="818"/>
    </location>
</feature>
<sequence>MSEGGDTIARGVIRIDGDSSGLDATVERSARTIDSLGQKGAAAGQTAADGIRKIGDGAGESANKIDAAGKRTISALEREAAQIGKTRSEYLEWLAARRGVSTEAAPFIAKIREAEKALEAQSAKFREGGISAAQYQAALRGTPAQLTDIIVSLQGGQRPLTVLLQQGGQLKDMFGGIVPAARALGSTVMGMINPLTIAAAVLGSVAVAYNAGANEQQRFADGLATTRNYAGVTTDQLQDMAKAISSTVGTQGQAAAALNELVRTGTLASDQFKLMGEAAVVAQRATGKAVEETAAEFAKLRKDPVKAIEELNEKQNFLTAAIYEQIVALDQQGKRQEAAALAIRTYAQATISAGEQVRENMGTLEKAWSNVGKAAKWAWDQMLNIGREDTLSERIADAEKRLIQLQDGAYERGSARRVAQVSALQAELAGLYSQREAEEKGAAAAGEERKREEARIAWAKQGLEYRTKEQKLEAEIAAARQAGLAAGKSEAEIAARIAQIRAQDKYQDRGAASAASRLSKADLALDVSAIQARYAAVITAAGNAERMLDAQRAAGLVSERDYYAQKRQFLQDNADMQVRALEEENARIQREKATGADKIANDRKVAENVAKMAQIRAKASTDLAISAIQEAAANSRLEQSYLQLQQAADEYLQAQQRRYDRELEGLGRGSEWRDRNAAQNQINDRYQQQRDELRNNRALLEMAGQWTQQAQQQYDRRLEIINDANRRALELDTDYWRQKLDLQTDWQVGASEALANYMSLNANVAKQTESLFSNAFRGMEDALINFVVNGKGSFKDLANSIIADLLRIQLRAQLSGLFQMGLSALAGAFGPSAPTATDLANATQGVNAGLPLAFDSGGYTGPGGKYEPAGIVHKGEVVWSQEDVARAGGVAKVEAMRRGVVVPLNRGVEAVRSNAQPSAGNVNVSMHQNVQIDASADRQAILAGMARLNQQTEQKILATLQDRVNRGRMQFA</sequence>
<dbReference type="InterPro" id="IPR006431">
    <property type="entry name" value="Phage_tape_meas_C"/>
</dbReference>